<dbReference type="OrthoDB" id="9761531at2"/>
<keyword evidence="5" id="KW-0472">Membrane</keyword>
<organism evidence="6 7">
    <name type="scientific">Piscirickettsia salmonis</name>
    <dbReference type="NCBI Taxonomy" id="1238"/>
    <lineage>
        <taxon>Bacteria</taxon>
        <taxon>Pseudomonadati</taxon>
        <taxon>Pseudomonadota</taxon>
        <taxon>Gammaproteobacteria</taxon>
        <taxon>Thiotrichales</taxon>
        <taxon>Piscirickettsiaceae</taxon>
        <taxon>Piscirickettsia</taxon>
    </lineage>
</organism>
<evidence type="ECO:0000256" key="1">
    <source>
        <dbReference type="ARBA" id="ARBA00004651"/>
    </source>
</evidence>
<dbReference type="Pfam" id="PF13567">
    <property type="entry name" value="DUF4131"/>
    <property type="match status" value="1"/>
</dbReference>
<dbReference type="PANTHER" id="PTHR30619:SF1">
    <property type="entry name" value="RECOMBINATION PROTEIN 2"/>
    <property type="match status" value="1"/>
</dbReference>
<evidence type="ECO:0000313" key="6">
    <source>
        <dbReference type="EMBL" id="ALB22800.1"/>
    </source>
</evidence>
<dbReference type="Proteomes" id="UP000029558">
    <property type="component" value="Chromosome"/>
</dbReference>
<keyword evidence="4" id="KW-1133">Transmembrane helix</keyword>
<accession>A0A1L6TC23</accession>
<dbReference type="InterPro" id="IPR025405">
    <property type="entry name" value="DUF4131"/>
</dbReference>
<dbReference type="EMBL" id="CP012508">
    <property type="protein sequence ID" value="ALB22800.1"/>
    <property type="molecule type" value="Genomic_DNA"/>
</dbReference>
<dbReference type="InterPro" id="IPR052159">
    <property type="entry name" value="Competence_DNA_uptake"/>
</dbReference>
<dbReference type="PANTHER" id="PTHR30619">
    <property type="entry name" value="DNA INTERNALIZATION/COMPETENCE PROTEIN COMEC/REC2"/>
    <property type="match status" value="1"/>
</dbReference>
<evidence type="ECO:0000313" key="7">
    <source>
        <dbReference type="Proteomes" id="UP000029558"/>
    </source>
</evidence>
<evidence type="ECO:0000256" key="3">
    <source>
        <dbReference type="ARBA" id="ARBA00022692"/>
    </source>
</evidence>
<dbReference type="GO" id="GO:0005886">
    <property type="term" value="C:plasma membrane"/>
    <property type="evidence" value="ECO:0007669"/>
    <property type="project" value="UniProtKB-SubCell"/>
</dbReference>
<proteinExistence type="predicted"/>
<dbReference type="NCBIfam" id="TIGR00360">
    <property type="entry name" value="ComEC_N-term"/>
    <property type="match status" value="1"/>
</dbReference>
<reference evidence="6 7" key="1">
    <citation type="journal article" date="2014" name="Genome Announc.">
        <title>Comparative Genome Analysis of Two Isolates of the Fish Pathogen Piscirickettsia salmonis from Different Hosts Reveals Major Differences in Virulence-Associated Secretion Systems.</title>
        <authorList>
            <person name="Bohle H."/>
            <person name="Henriquez P."/>
            <person name="Grothusen H."/>
            <person name="Navas E."/>
            <person name="Sandoval A."/>
            <person name="Bustamante F."/>
            <person name="Bustos P."/>
            <person name="Mancilla M."/>
        </authorList>
    </citation>
    <scope>NUCLEOTIDE SEQUENCE [LARGE SCALE GENOMIC DNA]</scope>
    <source>
        <strain evidence="7">B1-32597</strain>
    </source>
</reference>
<sequence length="433" mass="49102">MLGFIFVIGFLTLFFLGWQGAVLLSLSIGGLCYFIKSKHKAKLLCCLGLGGLWAIIIIFWQDYLHLDDFVLNQVVVITGNVVSIPEHDTRKVCFLFLIESINHQPLWPARQVRLNWYRFKQKKQQVLKAGESWQFQVKLRAPFGLENFIGFNYRRWLYQHSIQATGLVIDRYGKKGINRKLSSSHVFNLQQYRQKIAWFLERIDLHNTALIKALVLGERAEVKRSVRNLLQQTGTAHLLAVSGLHIGLIVTFTFFLIRGVLLWAPGMSRKYKSSGYALFIAAIVSLLVALCYSALAGFSVATLRACLMTVCVLLAFLCRRVVPIWALYQYALVGVVILFPLSVLSIGFWLSFLSVGVLIFVCAGRLTQTKLQKYLKPQWALLIALAPLSLAYFFNMPLIGLLANLVAIPWVGFLVLPLLLFALRHLKCNTTLY</sequence>
<gene>
    <name evidence="6" type="ORF">KU39_1618</name>
</gene>
<keyword evidence="3" id="KW-0812">Transmembrane</keyword>
<protein>
    <submittedName>
        <fullName evidence="6">ComEC/Rec2-related domain protein</fullName>
    </submittedName>
</protein>
<dbReference type="AlphaFoldDB" id="A0A1L6TC23"/>
<dbReference type="InterPro" id="IPR004477">
    <property type="entry name" value="ComEC_N"/>
</dbReference>
<keyword evidence="2" id="KW-1003">Cell membrane</keyword>
<dbReference type="Pfam" id="PF03772">
    <property type="entry name" value="Competence"/>
    <property type="match status" value="1"/>
</dbReference>
<dbReference type="RefSeq" id="WP_027242577.1">
    <property type="nucleotide sequence ID" value="NZ_CP012508.1"/>
</dbReference>
<evidence type="ECO:0000256" key="5">
    <source>
        <dbReference type="ARBA" id="ARBA00023136"/>
    </source>
</evidence>
<name>A0A1L6TC23_PISSA</name>
<evidence type="ECO:0000256" key="4">
    <source>
        <dbReference type="ARBA" id="ARBA00022989"/>
    </source>
</evidence>
<evidence type="ECO:0000256" key="2">
    <source>
        <dbReference type="ARBA" id="ARBA00022475"/>
    </source>
</evidence>
<comment type="subcellular location">
    <subcellularLocation>
        <location evidence="1">Cell membrane</location>
        <topology evidence="1">Multi-pass membrane protein</topology>
    </subcellularLocation>
</comment>